<sequence length="246" mass="26874">MIRTRDGIQVSTGQANNHERDSSSKSISPENPINFAGGESIPPGNRMASTTCNSIIAAQLSTISARLDAILAPLKEDIAAIKALMDENEPEDDPQGSLTDLVKNTTAMKDDVAAIKAKTDEKEPEDAPQDPLTDLIMEVNNGGSPVSGVVKVLESDTLEVLEEKYAGETQINKAEQLLMKCDPKKIPKSPLISVIQVSFRYYRKSSAHHRRNQSGDRRYVEMECAFLSLYVVEGEGYGYDKCAVGR</sequence>
<feature type="region of interest" description="Disordered" evidence="1">
    <location>
        <begin position="1"/>
        <end position="46"/>
    </location>
</feature>
<evidence type="ECO:0000313" key="2">
    <source>
        <dbReference type="EMBL" id="KAD4584184.1"/>
    </source>
</evidence>
<keyword evidence="3" id="KW-1185">Reference proteome</keyword>
<gene>
    <name evidence="2" type="ORF">E3N88_21785</name>
</gene>
<dbReference type="Proteomes" id="UP000326396">
    <property type="component" value="Linkage Group LG2"/>
</dbReference>
<accession>A0A5N6N8Y7</accession>
<dbReference type="EMBL" id="SZYD01000012">
    <property type="protein sequence ID" value="KAD4584184.1"/>
    <property type="molecule type" value="Genomic_DNA"/>
</dbReference>
<evidence type="ECO:0000256" key="1">
    <source>
        <dbReference type="SAM" id="MobiDB-lite"/>
    </source>
</evidence>
<organism evidence="2 3">
    <name type="scientific">Mikania micrantha</name>
    <name type="common">bitter vine</name>
    <dbReference type="NCBI Taxonomy" id="192012"/>
    <lineage>
        <taxon>Eukaryota</taxon>
        <taxon>Viridiplantae</taxon>
        <taxon>Streptophyta</taxon>
        <taxon>Embryophyta</taxon>
        <taxon>Tracheophyta</taxon>
        <taxon>Spermatophyta</taxon>
        <taxon>Magnoliopsida</taxon>
        <taxon>eudicotyledons</taxon>
        <taxon>Gunneridae</taxon>
        <taxon>Pentapetalae</taxon>
        <taxon>asterids</taxon>
        <taxon>campanulids</taxon>
        <taxon>Asterales</taxon>
        <taxon>Asteraceae</taxon>
        <taxon>Asteroideae</taxon>
        <taxon>Heliantheae alliance</taxon>
        <taxon>Eupatorieae</taxon>
        <taxon>Mikania</taxon>
    </lineage>
</organism>
<protein>
    <submittedName>
        <fullName evidence="2">Uncharacterized protein</fullName>
    </submittedName>
</protein>
<evidence type="ECO:0000313" key="3">
    <source>
        <dbReference type="Proteomes" id="UP000326396"/>
    </source>
</evidence>
<dbReference type="AlphaFoldDB" id="A0A5N6N8Y7"/>
<comment type="caution">
    <text evidence="2">The sequence shown here is derived from an EMBL/GenBank/DDBJ whole genome shotgun (WGS) entry which is preliminary data.</text>
</comment>
<reference evidence="2 3" key="1">
    <citation type="submission" date="2019-05" db="EMBL/GenBank/DDBJ databases">
        <title>Mikania micrantha, genome provides insights into the molecular mechanism of rapid growth.</title>
        <authorList>
            <person name="Liu B."/>
        </authorList>
    </citation>
    <scope>NUCLEOTIDE SEQUENCE [LARGE SCALE GENOMIC DNA]</scope>
    <source>
        <strain evidence="2">NLD-2019</strain>
        <tissue evidence="2">Leaf</tissue>
    </source>
</reference>
<name>A0A5N6N8Y7_9ASTR</name>
<proteinExistence type="predicted"/>